<dbReference type="InterPro" id="IPR004152">
    <property type="entry name" value="GAT_dom"/>
</dbReference>
<proteinExistence type="predicted"/>
<dbReference type="Gene3D" id="1.25.40.90">
    <property type="match status" value="1"/>
</dbReference>
<evidence type="ECO:0000256" key="5">
    <source>
        <dbReference type="SAM" id="MobiDB-lite"/>
    </source>
</evidence>
<feature type="domain" description="VHS" evidence="6">
    <location>
        <begin position="105"/>
        <end position="224"/>
    </location>
</feature>
<feature type="compositionally biased region" description="Low complexity" evidence="5">
    <location>
        <begin position="446"/>
        <end position="468"/>
    </location>
</feature>
<dbReference type="PROSITE" id="PS50179">
    <property type="entry name" value="VHS"/>
    <property type="match status" value="1"/>
</dbReference>
<dbReference type="CDD" id="cd21383">
    <property type="entry name" value="GAT_GGA_Tom1-like"/>
    <property type="match status" value="1"/>
</dbReference>
<dbReference type="PROSITE" id="PS50909">
    <property type="entry name" value="GAT"/>
    <property type="match status" value="1"/>
</dbReference>
<feature type="coiled-coil region" evidence="4">
    <location>
        <begin position="327"/>
        <end position="354"/>
    </location>
</feature>
<evidence type="ECO:0000256" key="1">
    <source>
        <dbReference type="ARBA" id="ARBA00011446"/>
    </source>
</evidence>
<dbReference type="EMBL" id="SRPR01000351">
    <property type="protein sequence ID" value="KAG5954275.1"/>
    <property type="molecule type" value="Genomic_DNA"/>
</dbReference>
<evidence type="ECO:0000313" key="8">
    <source>
        <dbReference type="EMBL" id="KAG5954275.1"/>
    </source>
</evidence>
<keyword evidence="3" id="KW-0653">Protein transport</keyword>
<dbReference type="InterPro" id="IPR038425">
    <property type="entry name" value="GAT_sf"/>
</dbReference>
<sequence length="545" mass="59469">MKSVKGMLESFKKIAGGMHQPPLTLDRRQCHEATTTMLQATLGLTIRRFCLISRLMNGVGSSSTPPASATNPAESPEITAHNSVKAFCESGGNSKSDEVLFLPPIVDAAESSPAAAAECARVLRKFLSKDYSSKPSWQYNAIMLIRILVDNPGETFTRNLDDKFVDTVRALLKNVKDRSVWRILLETLDDFECTKMHDQNLAPLILMWKMEKEVALRKRGVQAPPPIPQRPDMIMMMSPPPLSQHSPSYFSKSHTNIRLPDPIELDSRLEEARTSAKLLEQVVTNTPADEMLSSELIKEFADRCLSASRSLQGYMVSENPTPDNDTMERLIDTNEQLQTSLNQHQRAMLKARKQLGLGTPSNEDESPTTVPSDHSDSDAQRLIGGAQSGGMTGGMMSSGALSGGSGSKGKQIESYESTRSNGFAAASSSRQTSKNEVTEDPFADPNPTTKASKNTAAAAYPASTSQAQHAHEPFHPGFGANRKTEGAGLGTHLGTLSDGSQDAYKGLGKLQTQTQPQDRLRHVHDDGDDDLYEATPRDKTSFHQI</sequence>
<comment type="caution">
    <text evidence="8">The sequence shown here is derived from an EMBL/GenBank/DDBJ whole genome shotgun (WGS) entry which is preliminary data.</text>
</comment>
<keyword evidence="2" id="KW-0813">Transport</keyword>
<evidence type="ECO:0000259" key="7">
    <source>
        <dbReference type="PROSITE" id="PS50909"/>
    </source>
</evidence>
<evidence type="ECO:0000313" key="9">
    <source>
        <dbReference type="Proteomes" id="UP000742024"/>
    </source>
</evidence>
<evidence type="ECO:0000259" key="6">
    <source>
        <dbReference type="PROSITE" id="PS50179"/>
    </source>
</evidence>
<evidence type="ECO:0008006" key="10">
    <source>
        <dbReference type="Google" id="ProtNLM"/>
    </source>
</evidence>
<evidence type="ECO:0000256" key="3">
    <source>
        <dbReference type="ARBA" id="ARBA00022927"/>
    </source>
</evidence>
<dbReference type="Proteomes" id="UP000742024">
    <property type="component" value="Unassembled WGS sequence"/>
</dbReference>
<feature type="region of interest" description="Disordered" evidence="5">
    <location>
        <begin position="357"/>
        <end position="545"/>
    </location>
</feature>
<comment type="subunit">
    <text evidence="1">Component of the ESCRT-0 complex composed of HSE1 and VPS27.</text>
</comment>
<keyword evidence="4" id="KW-0175">Coiled coil</keyword>
<dbReference type="SUPFAM" id="SSF89009">
    <property type="entry name" value="GAT-like domain"/>
    <property type="match status" value="1"/>
</dbReference>
<reference evidence="8 9" key="1">
    <citation type="journal article" date="2020" name="bioRxiv">
        <title>Whole genome comparisons of ergot fungi reveals the divergence and evolution of species within the genus Claviceps are the result of varying mechanisms driving genome evolution and host range expansion.</title>
        <authorList>
            <person name="Wyka S.A."/>
            <person name="Mondo S.J."/>
            <person name="Liu M."/>
            <person name="Dettman J."/>
            <person name="Nalam V."/>
            <person name="Broders K.D."/>
        </authorList>
    </citation>
    <scope>NUCLEOTIDE SEQUENCE [LARGE SCALE GENOMIC DNA]</scope>
    <source>
        <strain evidence="8 9">LM583</strain>
    </source>
</reference>
<keyword evidence="9" id="KW-1185">Reference proteome</keyword>
<dbReference type="InterPro" id="IPR008942">
    <property type="entry name" value="ENTH_VHS"/>
</dbReference>
<feature type="domain" description="GAT" evidence="7">
    <location>
        <begin position="260"/>
        <end position="349"/>
    </location>
</feature>
<dbReference type="Pfam" id="PF03127">
    <property type="entry name" value="GAT"/>
    <property type="match status" value="1"/>
</dbReference>
<gene>
    <name evidence="8" type="ORF">E4U57_004659</name>
</gene>
<feature type="compositionally biased region" description="Polar residues" evidence="5">
    <location>
        <begin position="414"/>
        <end position="435"/>
    </location>
</feature>
<dbReference type="InterPro" id="IPR002014">
    <property type="entry name" value="VHS_dom"/>
</dbReference>
<dbReference type="Gene3D" id="1.20.58.160">
    <property type="match status" value="1"/>
</dbReference>
<evidence type="ECO:0000256" key="2">
    <source>
        <dbReference type="ARBA" id="ARBA00022448"/>
    </source>
</evidence>
<feature type="compositionally biased region" description="Basic and acidic residues" evidence="5">
    <location>
        <begin position="535"/>
        <end position="545"/>
    </location>
</feature>
<dbReference type="SUPFAM" id="SSF48464">
    <property type="entry name" value="ENTH/VHS domain"/>
    <property type="match status" value="1"/>
</dbReference>
<protein>
    <recommendedName>
        <fullName evidence="10">GAT domain-containing protein</fullName>
    </recommendedName>
</protein>
<evidence type="ECO:0000256" key="4">
    <source>
        <dbReference type="SAM" id="Coils"/>
    </source>
</evidence>
<name>A0ABQ7P4Q3_9HYPO</name>
<accession>A0ABQ7P4Q3</accession>
<organism evidence="8 9">
    <name type="scientific">Claviceps arundinis</name>
    <dbReference type="NCBI Taxonomy" id="1623583"/>
    <lineage>
        <taxon>Eukaryota</taxon>
        <taxon>Fungi</taxon>
        <taxon>Dikarya</taxon>
        <taxon>Ascomycota</taxon>
        <taxon>Pezizomycotina</taxon>
        <taxon>Sordariomycetes</taxon>
        <taxon>Hypocreomycetidae</taxon>
        <taxon>Hypocreales</taxon>
        <taxon>Clavicipitaceae</taxon>
        <taxon>Claviceps</taxon>
    </lineage>
</organism>